<keyword evidence="1" id="KW-0472">Membrane</keyword>
<keyword evidence="3" id="KW-1185">Reference proteome</keyword>
<name>A0A8J3E852_9GAMM</name>
<dbReference type="AlphaFoldDB" id="A0A8J3E852"/>
<accession>A0A8J3E852</accession>
<evidence type="ECO:0000313" key="2">
    <source>
        <dbReference type="EMBL" id="GGF92191.1"/>
    </source>
</evidence>
<keyword evidence="1" id="KW-0812">Transmembrane</keyword>
<reference evidence="2" key="1">
    <citation type="journal article" date="2014" name="Int. J. Syst. Evol. Microbiol.">
        <title>Complete genome sequence of Corynebacterium casei LMG S-19264T (=DSM 44701T), isolated from a smear-ripened cheese.</title>
        <authorList>
            <consortium name="US DOE Joint Genome Institute (JGI-PGF)"/>
            <person name="Walter F."/>
            <person name="Albersmeier A."/>
            <person name="Kalinowski J."/>
            <person name="Ruckert C."/>
        </authorList>
    </citation>
    <scope>NUCLEOTIDE SEQUENCE</scope>
    <source>
        <strain evidence="2">CGMCC 1.15758</strain>
    </source>
</reference>
<comment type="caution">
    <text evidence="2">The sequence shown here is derived from an EMBL/GenBank/DDBJ whole genome shotgun (WGS) entry which is preliminary data.</text>
</comment>
<dbReference type="RefSeq" id="WP_117001649.1">
    <property type="nucleotide sequence ID" value="NZ_BMJS01000004.1"/>
</dbReference>
<evidence type="ECO:0000313" key="3">
    <source>
        <dbReference type="Proteomes" id="UP000636949"/>
    </source>
</evidence>
<feature type="transmembrane region" description="Helical" evidence="1">
    <location>
        <begin position="7"/>
        <end position="28"/>
    </location>
</feature>
<sequence>MHVLSKIILYVYLIGAGITLIRELIYSINHMMSIYKLRKADPTIGNRLPMFYLNIKRPLLWFYYLIKNPVRFTSEIILGIPSFNLVPVLENKKWYRKLIARVPEPEEFTIKSIVVGVTRPINNEYIRNPNYSQAYVAYKGDKVVSYVNTLLGKGITPCAYTITMTEYIHLIKSGKIKARSGEINLEELYAALSEYTDEHVDFTCHKVAVKNNQIQ</sequence>
<proteinExistence type="predicted"/>
<dbReference type="EMBL" id="BMJS01000004">
    <property type="protein sequence ID" value="GGF92191.1"/>
    <property type="molecule type" value="Genomic_DNA"/>
</dbReference>
<keyword evidence="1" id="KW-1133">Transmembrane helix</keyword>
<organism evidence="2 3">
    <name type="scientific">Cysteiniphilum litorale</name>
    <dbReference type="NCBI Taxonomy" id="2056700"/>
    <lineage>
        <taxon>Bacteria</taxon>
        <taxon>Pseudomonadati</taxon>
        <taxon>Pseudomonadota</taxon>
        <taxon>Gammaproteobacteria</taxon>
        <taxon>Thiotrichales</taxon>
        <taxon>Fastidiosibacteraceae</taxon>
        <taxon>Cysteiniphilum</taxon>
    </lineage>
</organism>
<dbReference type="Proteomes" id="UP000636949">
    <property type="component" value="Unassembled WGS sequence"/>
</dbReference>
<protein>
    <submittedName>
        <fullName evidence="2">Uncharacterized protein</fullName>
    </submittedName>
</protein>
<reference evidence="2" key="2">
    <citation type="submission" date="2020-09" db="EMBL/GenBank/DDBJ databases">
        <authorList>
            <person name="Sun Q."/>
            <person name="Zhou Y."/>
        </authorList>
    </citation>
    <scope>NUCLEOTIDE SEQUENCE</scope>
    <source>
        <strain evidence="2">CGMCC 1.15758</strain>
    </source>
</reference>
<evidence type="ECO:0000256" key="1">
    <source>
        <dbReference type="SAM" id="Phobius"/>
    </source>
</evidence>
<gene>
    <name evidence="2" type="ORF">GCM10010995_06720</name>
</gene>